<feature type="region of interest" description="Disordered" evidence="1">
    <location>
        <begin position="123"/>
        <end position="213"/>
    </location>
</feature>
<dbReference type="PANTHER" id="PTHR24099">
    <property type="entry name" value="E3 UBIQUITIN-PROTEIN LIGASE TRIM36-RELATED"/>
    <property type="match status" value="1"/>
</dbReference>
<feature type="region of interest" description="Disordered" evidence="1">
    <location>
        <begin position="572"/>
        <end position="595"/>
    </location>
</feature>
<sequence length="1282" mass="136460">MRRRTQQLQGRSNLLCAETDSGRHHRNRLDLSPRRRQAAQFRIAARFGADGAVECGGREEGKGVNLEREGGGEDARGVVEGGGGRRREVMEDGAGMELRGEGDGENVICFGSIPVVLDVAQAREGEDEAVREGEDEAVREGRRRGRSLGNEEVVSRRRRERRERRKGETVETVMADDRSASLGDGGCVERGEGEGRRSVEGGRGNSGGDGSVGGVVHCEAMDNGGSGGSGSVGDVDCGRGEASAEGESGNAVSGMQKIPRPLPPVLSSVEERSVRLSWVGCAMPVVYELDYASNEVSVASKKSQNASSLGGDLKWTSVSCGEGLSYKLDNLKPGVAYSFRLRVVPVVVPPLAAPQSPPPSDIAVFSTLPAAPSQPSPPVLVSRARTSLKVKWAAPSESGGLPLEYVVEMNPPPGKGDANIALPSTSDGFVQIYNGKETSVKVTRLVPGTIYRFRVLATNSVGRSSFSKDAKYTTDASVPAAPEAPSLLSASATSMTVEWQEPSNSGSPITAYTLEHDDGESGPFTSVYTGEKRQYTMEGLKSGHVYRVRVMAHNEKGKGSFSKPAELLTNFAAPSPPPTPSVTGRSTTSITVSWGPPECDGGSAITAFEVEMKRFNSGWCLIYYGNANTYTVTGLSQGKEIDVRVRAVNLMGKSGWSREAEFSTLPGPPEAPSAPVALDVGSSSIVLGWRSPVHDGGSLIGFFRLEMSDERAQGERRFVTVYSGDKCKFEVDGLDPGSAYCFQVQAVNKLGAGPYSELSILETLPAPPATPEPPVIVGKASPSSISLRWSSPQSNGARIQSYILQMLVRGYGEKYLSGCDENISTGGDDLQGGNFVSLAGQRGHSDSSSPFSDGLPHSPSHSTSSDSSRGTSTWDSEKSSQKNRTSPSYAGTSEDEHDVHGVLYKRGVDGPVSSSHSLDLGLFVNGSHDKMALREVYSGSSTAYTVTKLQPFTSYAFRLQARNSAGTSGFSPFSTIMTSAAAPCAPCPPIVVETTSSSLTLRWEVPEQDNGSPVFRFTLQMLKVISNKENLNGQKTSVKKSAKKKLLKQDASVLTQTTVWDHIFDGSGLGHVISDLLPGQGYTFRVVAHNMLGSSPPSSNVEVTTLSSAPEAPLVPTFSKITPTSVHIKWSSPARDNGMPVTSYKLVMDDGQGGRLRKVYEGSATSHKAVKLQPASSYRVAVQAINSLGASDLSEIAVIELPVAPPPAPPIPKVEISSEEKQAPTMPVNRPKASLRKDLTEMVNSMRQICTKVQQPWSLETRRWITGVGISVTLIAAVVTVL</sequence>
<dbReference type="Gene3D" id="2.60.40.10">
    <property type="entry name" value="Immunoglobulins"/>
    <property type="match status" value="8"/>
</dbReference>
<protein>
    <recommendedName>
        <fullName evidence="2">Fibronectin type-III domain-containing protein</fullName>
    </recommendedName>
</protein>
<organism evidence="3 4">
    <name type="scientific">Ceratodon purpureus</name>
    <name type="common">Fire moss</name>
    <name type="synonym">Dicranum purpureum</name>
    <dbReference type="NCBI Taxonomy" id="3225"/>
    <lineage>
        <taxon>Eukaryota</taxon>
        <taxon>Viridiplantae</taxon>
        <taxon>Streptophyta</taxon>
        <taxon>Embryophyta</taxon>
        <taxon>Bryophyta</taxon>
        <taxon>Bryophytina</taxon>
        <taxon>Bryopsida</taxon>
        <taxon>Dicranidae</taxon>
        <taxon>Pseudoditrichales</taxon>
        <taxon>Ditrichaceae</taxon>
        <taxon>Ceratodon</taxon>
    </lineage>
</organism>
<dbReference type="SUPFAM" id="SSF49265">
    <property type="entry name" value="Fibronectin type III"/>
    <property type="match status" value="4"/>
</dbReference>
<dbReference type="InterPro" id="IPR003961">
    <property type="entry name" value="FN3_dom"/>
</dbReference>
<evidence type="ECO:0000313" key="3">
    <source>
        <dbReference type="EMBL" id="KAG0556148.1"/>
    </source>
</evidence>
<feature type="compositionally biased region" description="Basic and acidic residues" evidence="1">
    <location>
        <begin position="187"/>
        <end position="200"/>
    </location>
</feature>
<feature type="domain" description="Fibronectin type-III" evidence="2">
    <location>
        <begin position="671"/>
        <end position="766"/>
    </location>
</feature>
<feature type="compositionally biased region" description="Basic and acidic residues" evidence="1">
    <location>
        <begin position="123"/>
        <end position="140"/>
    </location>
</feature>
<feature type="compositionally biased region" description="Gly residues" evidence="1">
    <location>
        <begin position="201"/>
        <end position="213"/>
    </location>
</feature>
<feature type="compositionally biased region" description="Polar residues" evidence="1">
    <location>
        <begin position="882"/>
        <end position="891"/>
    </location>
</feature>
<dbReference type="Proteomes" id="UP000822688">
    <property type="component" value="Chromosome 11"/>
</dbReference>
<feature type="region of interest" description="Disordered" evidence="1">
    <location>
        <begin position="834"/>
        <end position="897"/>
    </location>
</feature>
<evidence type="ECO:0000256" key="1">
    <source>
        <dbReference type="SAM" id="MobiDB-lite"/>
    </source>
</evidence>
<dbReference type="PRINTS" id="PR00014">
    <property type="entry name" value="FNTYPEIII"/>
</dbReference>
<comment type="caution">
    <text evidence="3">The sequence shown here is derived from an EMBL/GenBank/DDBJ whole genome shotgun (WGS) entry which is preliminary data.</text>
</comment>
<feature type="domain" description="Fibronectin type-III" evidence="2">
    <location>
        <begin position="985"/>
        <end position="1108"/>
    </location>
</feature>
<feature type="domain" description="Fibronectin type-III" evidence="2">
    <location>
        <begin position="576"/>
        <end position="667"/>
    </location>
</feature>
<feature type="compositionally biased region" description="Low complexity" evidence="1">
    <location>
        <begin position="856"/>
        <end position="874"/>
    </location>
</feature>
<dbReference type="CDD" id="cd00063">
    <property type="entry name" value="FN3"/>
    <property type="match status" value="7"/>
</dbReference>
<feature type="region of interest" description="Disordered" evidence="1">
    <location>
        <begin position="1"/>
        <end position="27"/>
    </location>
</feature>
<feature type="domain" description="Fibronectin type-III" evidence="2">
    <location>
        <begin position="1112"/>
        <end position="1206"/>
    </location>
</feature>
<dbReference type="Pfam" id="PF00041">
    <property type="entry name" value="fn3"/>
    <property type="match status" value="6"/>
</dbReference>
<feature type="region of interest" description="Disordered" evidence="1">
    <location>
        <begin position="63"/>
        <end position="86"/>
    </location>
</feature>
<feature type="domain" description="Fibronectin type-III" evidence="2">
    <location>
        <begin position="481"/>
        <end position="572"/>
    </location>
</feature>
<dbReference type="PROSITE" id="PS50853">
    <property type="entry name" value="FN3"/>
    <property type="match status" value="8"/>
</dbReference>
<gene>
    <name evidence="3" type="ORF">KC19_11G029800</name>
</gene>
<evidence type="ECO:0000313" key="4">
    <source>
        <dbReference type="Proteomes" id="UP000822688"/>
    </source>
</evidence>
<dbReference type="EMBL" id="CM026432">
    <property type="protein sequence ID" value="KAG0556148.1"/>
    <property type="molecule type" value="Genomic_DNA"/>
</dbReference>
<evidence type="ECO:0000259" key="2">
    <source>
        <dbReference type="PROSITE" id="PS50853"/>
    </source>
</evidence>
<feature type="domain" description="Fibronectin type-III" evidence="2">
    <location>
        <begin position="374"/>
        <end position="477"/>
    </location>
</feature>
<dbReference type="InterPro" id="IPR013783">
    <property type="entry name" value="Ig-like_fold"/>
</dbReference>
<proteinExistence type="predicted"/>
<dbReference type="PANTHER" id="PTHR24099:SF11">
    <property type="entry name" value="FIBRONECTIN TYPE III DOMAIN-CONTAINING 3BA-RELATED"/>
    <property type="match status" value="1"/>
</dbReference>
<accession>A0A8T0GE88</accession>
<dbReference type="InterPro" id="IPR050617">
    <property type="entry name" value="E3_ligase_FN3/SPRY"/>
</dbReference>
<feature type="domain" description="Fibronectin type-III" evidence="2">
    <location>
        <begin position="886"/>
        <end position="981"/>
    </location>
</feature>
<dbReference type="SMART" id="SM00060">
    <property type="entry name" value="FN3"/>
    <property type="match status" value="8"/>
</dbReference>
<feature type="compositionally biased region" description="Basic and acidic residues" evidence="1">
    <location>
        <begin position="165"/>
        <end position="179"/>
    </location>
</feature>
<keyword evidence="4" id="KW-1185">Reference proteome</keyword>
<dbReference type="InterPro" id="IPR036116">
    <property type="entry name" value="FN3_sf"/>
</dbReference>
<reference evidence="3 4" key="1">
    <citation type="submission" date="2020-06" db="EMBL/GenBank/DDBJ databases">
        <title>WGS assembly of Ceratodon purpureus strain R40.</title>
        <authorList>
            <person name="Carey S.B."/>
            <person name="Jenkins J."/>
            <person name="Shu S."/>
            <person name="Lovell J.T."/>
            <person name="Sreedasyam A."/>
            <person name="Maumus F."/>
            <person name="Tiley G.P."/>
            <person name="Fernandez-Pozo N."/>
            <person name="Barry K."/>
            <person name="Chen C."/>
            <person name="Wang M."/>
            <person name="Lipzen A."/>
            <person name="Daum C."/>
            <person name="Saski C.A."/>
            <person name="Payton A.C."/>
            <person name="Mcbreen J.C."/>
            <person name="Conrad R.E."/>
            <person name="Kollar L.M."/>
            <person name="Olsson S."/>
            <person name="Huttunen S."/>
            <person name="Landis J.B."/>
            <person name="Wickett N.J."/>
            <person name="Johnson M.G."/>
            <person name="Rensing S.A."/>
            <person name="Grimwood J."/>
            <person name="Schmutz J."/>
            <person name="Mcdaniel S.F."/>
        </authorList>
    </citation>
    <scope>NUCLEOTIDE SEQUENCE [LARGE SCALE GENOMIC DNA]</scope>
    <source>
        <strain evidence="3 4">R40</strain>
    </source>
</reference>
<feature type="compositionally biased region" description="Polar residues" evidence="1">
    <location>
        <begin position="1"/>
        <end position="12"/>
    </location>
</feature>
<feature type="domain" description="Fibronectin type-III" evidence="2">
    <location>
        <begin position="260"/>
        <end position="370"/>
    </location>
</feature>
<name>A0A8T0GE88_CERPU</name>